<dbReference type="Proteomes" id="UP001233271">
    <property type="component" value="Chromosome 3"/>
</dbReference>
<dbReference type="PROSITE" id="PS00108">
    <property type="entry name" value="PROTEIN_KINASE_ST"/>
    <property type="match status" value="1"/>
</dbReference>
<feature type="region of interest" description="Disordered" evidence="6">
    <location>
        <begin position="115"/>
        <end position="154"/>
    </location>
</feature>
<comment type="similarity">
    <text evidence="5">Belongs to the protein kinase superfamily. Ser/Thr protein kinase family. GCN2 subfamily.</text>
</comment>
<reference evidence="8" key="1">
    <citation type="journal article" date="2023" name="BMC Genomics">
        <title>Chromosome-level genome assemblies of Cutaneotrichosporon spp. (Trichosporonales, Basidiomycota) reveal imbalanced evolution between nucleotide sequences and chromosome synteny.</title>
        <authorList>
            <person name="Kobayashi Y."/>
            <person name="Kayamori A."/>
            <person name="Aoki K."/>
            <person name="Shiwa Y."/>
            <person name="Matsutani M."/>
            <person name="Fujita N."/>
            <person name="Sugita T."/>
            <person name="Iwasaki W."/>
            <person name="Tanaka N."/>
            <person name="Takashima M."/>
        </authorList>
    </citation>
    <scope>NUCLEOTIDE SEQUENCE</scope>
    <source>
        <strain evidence="8">HIS019</strain>
    </source>
</reference>
<keyword evidence="3" id="KW-0418">Kinase</keyword>
<dbReference type="AlphaFoldDB" id="A0AA48KZN5"/>
<dbReference type="PROSITE" id="PS50011">
    <property type="entry name" value="PROTEIN_KINASE_DOM"/>
    <property type="match status" value="1"/>
</dbReference>
<keyword evidence="1" id="KW-0808">Transferase</keyword>
<dbReference type="GeneID" id="85494594"/>
<dbReference type="GO" id="GO:0005634">
    <property type="term" value="C:nucleus"/>
    <property type="evidence" value="ECO:0007669"/>
    <property type="project" value="TreeGrafter"/>
</dbReference>
<evidence type="ECO:0000256" key="1">
    <source>
        <dbReference type="ARBA" id="ARBA00022679"/>
    </source>
</evidence>
<dbReference type="KEGG" id="ccac:CcaHIS019_0307940"/>
<evidence type="ECO:0000259" key="7">
    <source>
        <dbReference type="PROSITE" id="PS50011"/>
    </source>
</evidence>
<feature type="region of interest" description="Disordered" evidence="6">
    <location>
        <begin position="1"/>
        <end position="20"/>
    </location>
</feature>
<feature type="domain" description="Protein kinase" evidence="7">
    <location>
        <begin position="166"/>
        <end position="510"/>
    </location>
</feature>
<evidence type="ECO:0000256" key="6">
    <source>
        <dbReference type="SAM" id="MobiDB-lite"/>
    </source>
</evidence>
<dbReference type="Gene3D" id="3.30.200.20">
    <property type="entry name" value="Phosphorylase Kinase, domain 1"/>
    <property type="match status" value="1"/>
</dbReference>
<dbReference type="SUPFAM" id="SSF56112">
    <property type="entry name" value="Protein kinase-like (PK-like)"/>
    <property type="match status" value="1"/>
</dbReference>
<dbReference type="RefSeq" id="XP_060455989.1">
    <property type="nucleotide sequence ID" value="XM_060599280.1"/>
</dbReference>
<dbReference type="PANTHER" id="PTHR11042">
    <property type="entry name" value="EUKARYOTIC TRANSLATION INITIATION FACTOR 2-ALPHA KINASE EIF2-ALPHA KINASE -RELATED"/>
    <property type="match status" value="1"/>
</dbReference>
<keyword evidence="9" id="KW-1185">Reference proteome</keyword>
<evidence type="ECO:0000256" key="4">
    <source>
        <dbReference type="ARBA" id="ARBA00022840"/>
    </source>
</evidence>
<dbReference type="InterPro" id="IPR008271">
    <property type="entry name" value="Ser/Thr_kinase_AS"/>
</dbReference>
<organism evidence="8 9">
    <name type="scientific">Cutaneotrichosporon cavernicola</name>
    <dbReference type="NCBI Taxonomy" id="279322"/>
    <lineage>
        <taxon>Eukaryota</taxon>
        <taxon>Fungi</taxon>
        <taxon>Dikarya</taxon>
        <taxon>Basidiomycota</taxon>
        <taxon>Agaricomycotina</taxon>
        <taxon>Tremellomycetes</taxon>
        <taxon>Trichosporonales</taxon>
        <taxon>Trichosporonaceae</taxon>
        <taxon>Cutaneotrichosporon</taxon>
    </lineage>
</organism>
<evidence type="ECO:0000256" key="3">
    <source>
        <dbReference type="ARBA" id="ARBA00022777"/>
    </source>
</evidence>
<evidence type="ECO:0000313" key="9">
    <source>
        <dbReference type="Proteomes" id="UP001233271"/>
    </source>
</evidence>
<evidence type="ECO:0000256" key="2">
    <source>
        <dbReference type="ARBA" id="ARBA00022741"/>
    </source>
</evidence>
<dbReference type="EMBL" id="AP028214">
    <property type="protein sequence ID" value="BEI90724.1"/>
    <property type="molecule type" value="Genomic_DNA"/>
</dbReference>
<accession>A0AA48KZN5</accession>
<gene>
    <name evidence="8" type="primary">IKS1</name>
    <name evidence="8" type="ORF">CcaverHIS019_0307940</name>
</gene>
<evidence type="ECO:0000313" key="8">
    <source>
        <dbReference type="EMBL" id="BEI90724.1"/>
    </source>
</evidence>
<dbReference type="GO" id="GO:0004672">
    <property type="term" value="F:protein kinase activity"/>
    <property type="evidence" value="ECO:0007669"/>
    <property type="project" value="InterPro"/>
</dbReference>
<dbReference type="GO" id="GO:0005737">
    <property type="term" value="C:cytoplasm"/>
    <property type="evidence" value="ECO:0007669"/>
    <property type="project" value="TreeGrafter"/>
</dbReference>
<name>A0AA48KZN5_9TREE</name>
<protein>
    <recommendedName>
        <fullName evidence="7">Protein kinase domain-containing protein</fullName>
    </recommendedName>
</protein>
<dbReference type="Pfam" id="PF00069">
    <property type="entry name" value="Pkinase"/>
    <property type="match status" value="1"/>
</dbReference>
<dbReference type="PANTHER" id="PTHR11042:SF138">
    <property type="entry name" value="SERINE_THREONINE-PROTEIN KINASE IKS1-RELATED"/>
    <property type="match status" value="1"/>
</dbReference>
<dbReference type="SMART" id="SM00220">
    <property type="entry name" value="S_TKc"/>
    <property type="match status" value="1"/>
</dbReference>
<dbReference type="Gene3D" id="1.10.510.10">
    <property type="entry name" value="Transferase(Phosphotransferase) domain 1"/>
    <property type="match status" value="1"/>
</dbReference>
<dbReference type="InterPro" id="IPR011009">
    <property type="entry name" value="Kinase-like_dom_sf"/>
</dbReference>
<dbReference type="InterPro" id="IPR050339">
    <property type="entry name" value="CC_SR_Kinase"/>
</dbReference>
<evidence type="ECO:0000256" key="5">
    <source>
        <dbReference type="ARBA" id="ARBA00037982"/>
    </source>
</evidence>
<dbReference type="InterPro" id="IPR000719">
    <property type="entry name" value="Prot_kinase_dom"/>
</dbReference>
<dbReference type="GO" id="GO:0005524">
    <property type="term" value="F:ATP binding"/>
    <property type="evidence" value="ECO:0007669"/>
    <property type="project" value="UniProtKB-KW"/>
</dbReference>
<sequence>MQAGFDTDSPDSRSWTPIGETSNQLIVYHASSHAIQVVPHPRHDPSHPSSSNQLRVLPTQVTKAKPARLNPPSESDKCPLCGHDRFPFAQSAHDSPLSSDYDEAAEGHYFRVLERAHESSRPGTPVSARPDRSTHSPSSTPTGRGERLPNEDASDLPAMGYYRRFFKEERRLGIGAEGSVFLATHVIGGNVLGQYAVKKIAVGTSKEYLVRILREVRLLEALRHPNIIPYYHSWVDETQFSAFGPPILALHVLMMYATAGNLDSFLLNRSYGDPSQPPQSAADVGDAENIDLLPKAERIKAFKRRRQSGNHGRRGETRGVLLLGLDEILKLFGDVVSGLAFLHSNSILHLDLKCSNVLLHWEEGEVIPKALLSDFGTSEEMLRGSRERSGHTGTMEYMAPETIVTDTRGNWRPSDSHADMWSLGMVLHKLLFLRLPYEFTEDLQRLHVEIVAYPGFEATPSLVETCERRHIPRNVLLLLEKLLHLSPDQRPTIETIKSAVLNQARRYAVFWHSLRLLSLLLAHNCWSQRWIWFLSLQSTHSNWLAAWYSSSRF</sequence>
<keyword evidence="2" id="KW-0547">Nucleotide-binding</keyword>
<keyword evidence="4" id="KW-0067">ATP-binding</keyword>
<proteinExistence type="inferred from homology"/>